<comment type="caution">
    <text evidence="2">The sequence shown here is derived from an EMBL/GenBank/DDBJ whole genome shotgun (WGS) entry which is preliminary data.</text>
</comment>
<reference evidence="2 3" key="1">
    <citation type="submission" date="2017-11" db="EMBL/GenBank/DDBJ databases">
        <title>Draft genome sequence of magnetotactic bacterium Magnetospirillum kuznetsovii LBB-42.</title>
        <authorList>
            <person name="Grouzdev D.S."/>
            <person name="Rysina M.S."/>
            <person name="Baslerov R.V."/>
            <person name="Koziaeva V."/>
        </authorList>
    </citation>
    <scope>NUCLEOTIDE SEQUENCE [LARGE SCALE GENOMIC DNA]</scope>
    <source>
        <strain evidence="2 3">LBB-42</strain>
    </source>
</reference>
<dbReference type="InterPro" id="IPR012899">
    <property type="entry name" value="LTXXQ"/>
</dbReference>
<keyword evidence="1" id="KW-0812">Transmembrane</keyword>
<sequence>MHPRPGPCCSSDPLPSVTKLVVGRLHARIITVTIEVPIEVTQMKSFPRYTIALAVVLAVAGAAGIARASGPMGGGPEGMGRMCSDMDARMAGKAAYMETKLGLTEAQKHDFKALNDAMKASQEPMKKLCAEMASQPQATTPPTRMAQMQKMMEARSANMATIIPAMTKFYDGLTPEQKKIADSTMMGGQGHGHGPMGH</sequence>
<keyword evidence="1" id="KW-1133">Transmembrane helix</keyword>
<dbReference type="Proteomes" id="UP000251075">
    <property type="component" value="Unassembled WGS sequence"/>
</dbReference>
<gene>
    <name evidence="2" type="ORF">CU669_09840</name>
</gene>
<dbReference type="AlphaFoldDB" id="A0A364NY37"/>
<evidence type="ECO:0000313" key="2">
    <source>
        <dbReference type="EMBL" id="RAU21991.1"/>
    </source>
</evidence>
<dbReference type="Gene3D" id="1.20.120.1490">
    <property type="match status" value="1"/>
</dbReference>
<feature type="transmembrane region" description="Helical" evidence="1">
    <location>
        <begin position="46"/>
        <end position="66"/>
    </location>
</feature>
<organism evidence="2 3">
    <name type="scientific">Paramagnetospirillum kuznetsovii</name>
    <dbReference type="NCBI Taxonomy" id="2053833"/>
    <lineage>
        <taxon>Bacteria</taxon>
        <taxon>Pseudomonadati</taxon>
        <taxon>Pseudomonadota</taxon>
        <taxon>Alphaproteobacteria</taxon>
        <taxon>Rhodospirillales</taxon>
        <taxon>Magnetospirillaceae</taxon>
        <taxon>Paramagnetospirillum</taxon>
    </lineage>
</organism>
<evidence type="ECO:0000313" key="3">
    <source>
        <dbReference type="Proteomes" id="UP000251075"/>
    </source>
</evidence>
<name>A0A364NY37_9PROT</name>
<evidence type="ECO:0000256" key="1">
    <source>
        <dbReference type="SAM" id="Phobius"/>
    </source>
</evidence>
<dbReference type="GO" id="GO:0042597">
    <property type="term" value="C:periplasmic space"/>
    <property type="evidence" value="ECO:0007669"/>
    <property type="project" value="InterPro"/>
</dbReference>
<proteinExistence type="predicted"/>
<keyword evidence="3" id="KW-1185">Reference proteome</keyword>
<dbReference type="EMBL" id="PGTO01000006">
    <property type="protein sequence ID" value="RAU21991.1"/>
    <property type="molecule type" value="Genomic_DNA"/>
</dbReference>
<dbReference type="Pfam" id="PF07813">
    <property type="entry name" value="LTXXQ"/>
    <property type="match status" value="1"/>
</dbReference>
<protein>
    <recommendedName>
        <fullName evidence="4">Periplasmic heavy metal sensor</fullName>
    </recommendedName>
</protein>
<dbReference type="OrthoDB" id="7060764at2"/>
<evidence type="ECO:0008006" key="4">
    <source>
        <dbReference type="Google" id="ProtNLM"/>
    </source>
</evidence>
<accession>A0A364NY37</accession>
<keyword evidence="1" id="KW-0472">Membrane</keyword>